<keyword evidence="6" id="KW-1185">Reference proteome</keyword>
<dbReference type="Pfam" id="PF13490">
    <property type="entry name" value="zf-HC2"/>
    <property type="match status" value="1"/>
</dbReference>
<accession>A0A1H9VEQ9</accession>
<feature type="transmembrane region" description="Helical" evidence="3">
    <location>
        <begin position="86"/>
        <end position="106"/>
    </location>
</feature>
<evidence type="ECO:0000256" key="2">
    <source>
        <dbReference type="ARBA" id="ARBA00023163"/>
    </source>
</evidence>
<evidence type="ECO:0000256" key="3">
    <source>
        <dbReference type="SAM" id="Phobius"/>
    </source>
</evidence>
<keyword evidence="5" id="KW-0863">Zinc-finger</keyword>
<proteinExistence type="predicted"/>
<dbReference type="InterPro" id="IPR027383">
    <property type="entry name" value="Znf_put"/>
</dbReference>
<sequence>MIAPADPFREWDVAYVLGSLSPADRLAYERHLVRCPSCEAEVCRAAGTAGLLARLPAAWAVSPSMQGAVNPVVEPPARARAARRRLVVVTAVLVAAVTGAALSAVFCG</sequence>
<keyword evidence="2" id="KW-0804">Transcription</keyword>
<keyword evidence="3" id="KW-0472">Membrane</keyword>
<dbReference type="Gene3D" id="1.10.10.1320">
    <property type="entry name" value="Anti-sigma factor, zinc-finger domain"/>
    <property type="match status" value="1"/>
</dbReference>
<evidence type="ECO:0000313" key="6">
    <source>
        <dbReference type="Proteomes" id="UP000199352"/>
    </source>
</evidence>
<organism evidence="5 6">
    <name type="scientific">Lentzea xinjiangensis</name>
    <dbReference type="NCBI Taxonomy" id="402600"/>
    <lineage>
        <taxon>Bacteria</taxon>
        <taxon>Bacillati</taxon>
        <taxon>Actinomycetota</taxon>
        <taxon>Actinomycetes</taxon>
        <taxon>Pseudonocardiales</taxon>
        <taxon>Pseudonocardiaceae</taxon>
        <taxon>Lentzea</taxon>
    </lineage>
</organism>
<keyword evidence="3" id="KW-0812">Transmembrane</keyword>
<evidence type="ECO:0000259" key="4">
    <source>
        <dbReference type="Pfam" id="PF13490"/>
    </source>
</evidence>
<protein>
    <submittedName>
        <fullName evidence="5">Putative zinc-finger</fullName>
    </submittedName>
</protein>
<feature type="domain" description="Putative zinc-finger" evidence="4">
    <location>
        <begin position="14"/>
        <end position="38"/>
    </location>
</feature>
<dbReference type="RefSeq" id="WP_089959844.1">
    <property type="nucleotide sequence ID" value="NZ_FOFR01000026.1"/>
</dbReference>
<evidence type="ECO:0000313" key="5">
    <source>
        <dbReference type="EMBL" id="SES20185.1"/>
    </source>
</evidence>
<dbReference type="Proteomes" id="UP000199352">
    <property type="component" value="Unassembled WGS sequence"/>
</dbReference>
<dbReference type="GO" id="GO:0008270">
    <property type="term" value="F:zinc ion binding"/>
    <property type="evidence" value="ECO:0007669"/>
    <property type="project" value="UniProtKB-KW"/>
</dbReference>
<keyword evidence="5" id="KW-0479">Metal-binding</keyword>
<name>A0A1H9VEQ9_9PSEU</name>
<keyword evidence="5" id="KW-0862">Zinc</keyword>
<keyword evidence="3" id="KW-1133">Transmembrane helix</keyword>
<dbReference type="EMBL" id="FOFR01000026">
    <property type="protein sequence ID" value="SES20185.1"/>
    <property type="molecule type" value="Genomic_DNA"/>
</dbReference>
<dbReference type="InterPro" id="IPR041916">
    <property type="entry name" value="Anti_sigma_zinc_sf"/>
</dbReference>
<reference evidence="6" key="1">
    <citation type="submission" date="2016-10" db="EMBL/GenBank/DDBJ databases">
        <authorList>
            <person name="Varghese N."/>
            <person name="Submissions S."/>
        </authorList>
    </citation>
    <scope>NUCLEOTIDE SEQUENCE [LARGE SCALE GENOMIC DNA]</scope>
    <source>
        <strain evidence="6">CGMCC 4.3525</strain>
    </source>
</reference>
<keyword evidence="1" id="KW-0805">Transcription regulation</keyword>
<dbReference type="AlphaFoldDB" id="A0A1H9VEQ9"/>
<gene>
    <name evidence="5" type="ORF">SAMN05216188_1268</name>
</gene>
<dbReference type="STRING" id="402600.SAMN05216188_1268"/>
<evidence type="ECO:0000256" key="1">
    <source>
        <dbReference type="ARBA" id="ARBA00023015"/>
    </source>
</evidence>